<evidence type="ECO:0000256" key="1">
    <source>
        <dbReference type="ARBA" id="ARBA00004123"/>
    </source>
</evidence>
<dbReference type="FunFam" id="3.30.40.10:FF:000413">
    <property type="entry name" value="PHD zinc finger protein"/>
    <property type="match status" value="1"/>
</dbReference>
<evidence type="ECO:0000259" key="8">
    <source>
        <dbReference type="PROSITE" id="PS50016"/>
    </source>
</evidence>
<dbReference type="InterPro" id="IPR000182">
    <property type="entry name" value="GNAT_dom"/>
</dbReference>
<dbReference type="InterPro" id="IPR016181">
    <property type="entry name" value="Acyl_CoA_acyltransferase"/>
</dbReference>
<dbReference type="Proteomes" id="UP000327013">
    <property type="component" value="Chromosome 4"/>
</dbReference>
<dbReference type="SUPFAM" id="SSF55729">
    <property type="entry name" value="Acyl-CoA N-acyltransferases (Nat)"/>
    <property type="match status" value="1"/>
</dbReference>
<dbReference type="GO" id="GO:0000977">
    <property type="term" value="F:RNA polymerase II transcription regulatory region sequence-specific DNA binding"/>
    <property type="evidence" value="ECO:0007669"/>
    <property type="project" value="TreeGrafter"/>
</dbReference>
<dbReference type="EMBL" id="CM017324">
    <property type="protein sequence ID" value="KAE8037557.1"/>
    <property type="molecule type" value="Genomic_DNA"/>
</dbReference>
<dbReference type="GO" id="GO:0045944">
    <property type="term" value="P:positive regulation of transcription by RNA polymerase II"/>
    <property type="evidence" value="ECO:0007669"/>
    <property type="project" value="TreeGrafter"/>
</dbReference>
<dbReference type="InterPro" id="IPR019787">
    <property type="entry name" value="Znf_PHD-finger"/>
</dbReference>
<evidence type="ECO:0000256" key="3">
    <source>
        <dbReference type="ARBA" id="ARBA00022771"/>
    </source>
</evidence>
<evidence type="ECO:0008006" key="12">
    <source>
        <dbReference type="Google" id="ProtNLM"/>
    </source>
</evidence>
<evidence type="ECO:0000256" key="7">
    <source>
        <dbReference type="SAM" id="MobiDB-lite"/>
    </source>
</evidence>
<keyword evidence="11" id="KW-1185">Reference proteome</keyword>
<evidence type="ECO:0000256" key="5">
    <source>
        <dbReference type="ARBA" id="ARBA00023242"/>
    </source>
</evidence>
<keyword evidence="5" id="KW-0539">Nucleus</keyword>
<dbReference type="SUPFAM" id="SSF57903">
    <property type="entry name" value="FYVE/PHD zinc finger"/>
    <property type="match status" value="2"/>
</dbReference>
<reference evidence="10 11" key="1">
    <citation type="submission" date="2019-06" db="EMBL/GenBank/DDBJ databases">
        <title>A chromosomal-level reference genome of Carpinus fangiana (Coryloideae, Betulaceae).</title>
        <authorList>
            <person name="Yang X."/>
            <person name="Wang Z."/>
            <person name="Zhang L."/>
            <person name="Hao G."/>
            <person name="Liu J."/>
            <person name="Yang Y."/>
        </authorList>
    </citation>
    <scope>NUCLEOTIDE SEQUENCE [LARGE SCALE GENOMIC DNA]</scope>
    <source>
        <strain evidence="10">Cfa_2016G</strain>
        <tissue evidence="10">Leaf</tissue>
    </source>
</reference>
<accession>A0A660KMC0</accession>
<evidence type="ECO:0000256" key="2">
    <source>
        <dbReference type="ARBA" id="ARBA00022723"/>
    </source>
</evidence>
<dbReference type="InterPro" id="IPR059153">
    <property type="entry name" value="NSD_PHD-1st"/>
</dbReference>
<dbReference type="FunFam" id="3.30.40.10:FF:000494">
    <property type="entry name" value="Acyl-CoA N-acyltransferase with RING/FYVE/PHD-type zinc finger domain"/>
    <property type="match status" value="1"/>
</dbReference>
<dbReference type="PANTHER" id="PTHR47025:SF2">
    <property type="entry name" value="AUTOIMMUNE REGULATOR"/>
    <property type="match status" value="1"/>
</dbReference>
<dbReference type="GO" id="GO:0008270">
    <property type="term" value="F:zinc ion binding"/>
    <property type="evidence" value="ECO:0007669"/>
    <property type="project" value="UniProtKB-KW"/>
</dbReference>
<dbReference type="InterPro" id="IPR032308">
    <property type="entry name" value="TDBD"/>
</dbReference>
<dbReference type="SMART" id="SM00249">
    <property type="entry name" value="PHD"/>
    <property type="match status" value="2"/>
</dbReference>
<evidence type="ECO:0000313" key="10">
    <source>
        <dbReference type="EMBL" id="KAE8037557.1"/>
    </source>
</evidence>
<dbReference type="OrthoDB" id="1903104at2759"/>
<feature type="domain" description="PHD-type" evidence="8">
    <location>
        <begin position="577"/>
        <end position="622"/>
    </location>
</feature>
<organism evidence="10 11">
    <name type="scientific">Carpinus fangiana</name>
    <dbReference type="NCBI Taxonomy" id="176857"/>
    <lineage>
        <taxon>Eukaryota</taxon>
        <taxon>Viridiplantae</taxon>
        <taxon>Streptophyta</taxon>
        <taxon>Embryophyta</taxon>
        <taxon>Tracheophyta</taxon>
        <taxon>Spermatophyta</taxon>
        <taxon>Magnoliopsida</taxon>
        <taxon>eudicotyledons</taxon>
        <taxon>Gunneridae</taxon>
        <taxon>Pentapetalae</taxon>
        <taxon>rosids</taxon>
        <taxon>fabids</taxon>
        <taxon>Fagales</taxon>
        <taxon>Betulaceae</taxon>
        <taxon>Carpinus</taxon>
    </lineage>
</organism>
<keyword evidence="3 6" id="KW-0863">Zinc-finger</keyword>
<dbReference type="GO" id="GO:0042393">
    <property type="term" value="F:histone binding"/>
    <property type="evidence" value="ECO:0007669"/>
    <property type="project" value="TreeGrafter"/>
</dbReference>
<dbReference type="InterPro" id="IPR001965">
    <property type="entry name" value="Znf_PHD"/>
</dbReference>
<dbReference type="GO" id="GO:0016747">
    <property type="term" value="F:acyltransferase activity, transferring groups other than amino-acyl groups"/>
    <property type="evidence" value="ECO:0007669"/>
    <property type="project" value="InterPro"/>
</dbReference>
<feature type="region of interest" description="Disordered" evidence="7">
    <location>
        <begin position="143"/>
        <end position="204"/>
    </location>
</feature>
<keyword evidence="4" id="KW-0862">Zinc</keyword>
<dbReference type="PROSITE" id="PS01359">
    <property type="entry name" value="ZF_PHD_1"/>
    <property type="match status" value="1"/>
</dbReference>
<feature type="compositionally biased region" description="Basic and acidic residues" evidence="7">
    <location>
        <begin position="62"/>
        <end position="94"/>
    </location>
</feature>
<dbReference type="CDD" id="cd15539">
    <property type="entry name" value="PHD1_AIRE"/>
    <property type="match status" value="1"/>
</dbReference>
<dbReference type="InterPro" id="IPR056511">
    <property type="entry name" value="IDM1_C"/>
</dbReference>
<evidence type="ECO:0000313" key="11">
    <source>
        <dbReference type="Proteomes" id="UP000327013"/>
    </source>
</evidence>
<dbReference type="Gene3D" id="3.30.40.10">
    <property type="entry name" value="Zinc/RING finger domain, C3HC4 (zinc finger)"/>
    <property type="match status" value="2"/>
</dbReference>
<evidence type="ECO:0000259" key="9">
    <source>
        <dbReference type="PROSITE" id="PS51186"/>
    </source>
</evidence>
<dbReference type="Gene3D" id="3.40.630.30">
    <property type="match status" value="1"/>
</dbReference>
<dbReference type="InterPro" id="IPR013083">
    <property type="entry name" value="Znf_RING/FYVE/PHD"/>
</dbReference>
<gene>
    <name evidence="10" type="ORF">FH972_010138</name>
</gene>
<dbReference type="GO" id="GO:0005634">
    <property type="term" value="C:nucleus"/>
    <property type="evidence" value="ECO:0007669"/>
    <property type="project" value="UniProtKB-SubCell"/>
</dbReference>
<dbReference type="Pfam" id="PF16135">
    <property type="entry name" value="TDBD"/>
    <property type="match status" value="2"/>
</dbReference>
<dbReference type="FunFam" id="3.40.630.30:FF:000073">
    <property type="entry name" value="PHD finger family protein"/>
    <property type="match status" value="1"/>
</dbReference>
<feature type="compositionally biased region" description="Basic and acidic residues" evidence="7">
    <location>
        <begin position="161"/>
        <end position="190"/>
    </location>
</feature>
<comment type="subcellular location">
    <subcellularLocation>
        <location evidence="1">Nucleus</location>
    </subcellularLocation>
</comment>
<dbReference type="PROSITE" id="PS51186">
    <property type="entry name" value="GNAT"/>
    <property type="match status" value="1"/>
</dbReference>
<dbReference type="PANTHER" id="PTHR47025">
    <property type="entry name" value="AUTOIMMUNE REGULATOR"/>
    <property type="match status" value="1"/>
</dbReference>
<evidence type="ECO:0000256" key="4">
    <source>
        <dbReference type="ARBA" id="ARBA00022833"/>
    </source>
</evidence>
<dbReference type="InterPro" id="IPR011011">
    <property type="entry name" value="Znf_FYVE_PHD"/>
</dbReference>
<protein>
    <recommendedName>
        <fullName evidence="12">PHD-type domain-containing protein</fullName>
    </recommendedName>
</protein>
<dbReference type="AlphaFoldDB" id="A0A660KMC0"/>
<evidence type="ECO:0000256" key="6">
    <source>
        <dbReference type="PROSITE-ProRule" id="PRU00146"/>
    </source>
</evidence>
<sequence>MANGTDSEEFVLLSRVRTGHKREFAFALKAQSEICGSLGRTRSKKTRNEVFATYSRKRFKRSEAKEANNDAATDKKKVKDSEDAMSEEEAKSDVVDLVSDDEPKSVVGESESVCERVSKNDASLPVSDEELRSGVVVTAVNSLKEEEESKEDSAAVVLTNESERNEAQENKSKPGIDKTNENLAKDERNEGNSINHDGNAGDRVVERPQRRFTRSALKPRVEEEESNKKVSVLKPRVEEKCAVEESNTKVDADIDSTVRSPSVVTMPFATVKMSNYKKFPHKLKDLLDTGILEGMPVKYVRGVKARVPGDTGLQGVVKGSGILCFCSKCKGVEVVTPSLFELHAGSANKRPPEYVYLENGSTLRDVMNACVKATFDSQEEFVRNAIGCSTLRKSTICLNCRARRPEADNGNSMLLCKSCVELKESQASPAQTAEARDGSPKPVLVPKSVFVPKSVLVPKSSDSVLKCSSSRTKSQGRLTRKDLRLHKLVFEEDVLPDGTEVAYYSRGQKLLVGYKKGFGIFCTCCDSEVSPSQFEAHAGWASRRKPYLHIYTSNGVSLHELSISLSKGRKLSTNENDDLCSICQDGGDLLCCDGCPRAFHTECVPLPRIPSGTWYCRYCQNVFQQEKSVERNANAVAAGRVAGVDPIEQITKRCIRIFKTPEVDFGGCALCRGHDFSKSFGPRTVIFCDQCEKEYHVGCLKDHGMEDLKELPKGKWFCGTDCNRIHSALENLVVRGEQKLPDSLLNVVRKKHGEKGSDSEAKVDIRWRVLNWKLASSIETRQLLSKAVAIFHERFDPIVDSASGRDFIPSMLYGRNIRGQDFGGVYCAVLTVNQSVVSAGMFRIFGKEVAELPLVATDTDYQGQGYFQSLFSCIERLLNSLNVRNLVLPAADEAESIWTNKFGFNKLTLDELNEFKRHYHMVIFQGTSVLQKLVPSC</sequence>
<name>A0A660KMC0_9ROSI</name>
<keyword evidence="2" id="KW-0479">Metal-binding</keyword>
<dbReference type="InterPro" id="IPR019786">
    <property type="entry name" value="Zinc_finger_PHD-type_CS"/>
</dbReference>
<dbReference type="GO" id="GO:0003682">
    <property type="term" value="F:chromatin binding"/>
    <property type="evidence" value="ECO:0007669"/>
    <property type="project" value="TreeGrafter"/>
</dbReference>
<feature type="domain" description="N-acetyltransferase" evidence="9">
    <location>
        <begin position="778"/>
        <end position="926"/>
    </location>
</feature>
<proteinExistence type="predicted"/>
<dbReference type="PROSITE" id="PS50016">
    <property type="entry name" value="ZF_PHD_2"/>
    <property type="match status" value="1"/>
</dbReference>
<dbReference type="Pfam" id="PF23209">
    <property type="entry name" value="IDM1_C"/>
    <property type="match status" value="1"/>
</dbReference>
<dbReference type="Pfam" id="PF23011">
    <property type="entry name" value="PHD-1st_NSD"/>
    <property type="match status" value="1"/>
</dbReference>
<feature type="region of interest" description="Disordered" evidence="7">
    <location>
        <begin position="62"/>
        <end position="113"/>
    </location>
</feature>